<protein>
    <submittedName>
        <fullName evidence="3">Conjugal transfer relaxase TraI</fullName>
    </submittedName>
</protein>
<keyword evidence="4" id="KW-1185">Reference proteome</keyword>
<dbReference type="EMBL" id="LS483447">
    <property type="protein sequence ID" value="SQH72204.1"/>
    <property type="molecule type" value="Genomic_DNA"/>
</dbReference>
<evidence type="ECO:0000313" key="3">
    <source>
        <dbReference type="EMBL" id="SQH72204.1"/>
    </source>
</evidence>
<dbReference type="Pfam" id="PF03432">
    <property type="entry name" value="Relaxase"/>
    <property type="match status" value="1"/>
</dbReference>
<evidence type="ECO:0000259" key="2">
    <source>
        <dbReference type="Pfam" id="PF03432"/>
    </source>
</evidence>
<dbReference type="RefSeq" id="WP_023939735.1">
    <property type="nucleotide sequence ID" value="NZ_LS483447.1"/>
</dbReference>
<dbReference type="InterPro" id="IPR005094">
    <property type="entry name" value="Endonuclease_MobA/VirD2"/>
</dbReference>
<dbReference type="Proteomes" id="UP000249300">
    <property type="component" value="Chromosome 1"/>
</dbReference>
<feature type="domain" description="MobA/VirD2-like nuclease" evidence="2">
    <location>
        <begin position="17"/>
        <end position="146"/>
    </location>
</feature>
<accession>A0A2X4PEJ2</accession>
<evidence type="ECO:0000256" key="1">
    <source>
        <dbReference type="SAM" id="MobiDB-lite"/>
    </source>
</evidence>
<gene>
    <name evidence="3" type="ORF">NCTC12858_00010</name>
</gene>
<organism evidence="3 4">
    <name type="scientific">Porphyromonas crevioricanis</name>
    <dbReference type="NCBI Taxonomy" id="393921"/>
    <lineage>
        <taxon>Bacteria</taxon>
        <taxon>Pseudomonadati</taxon>
        <taxon>Bacteroidota</taxon>
        <taxon>Bacteroidia</taxon>
        <taxon>Bacteroidales</taxon>
        <taxon>Porphyromonadaceae</taxon>
        <taxon>Porphyromonas</taxon>
    </lineage>
</organism>
<feature type="region of interest" description="Disordered" evidence="1">
    <location>
        <begin position="262"/>
        <end position="282"/>
    </location>
</feature>
<reference evidence="3 4" key="1">
    <citation type="submission" date="2018-06" db="EMBL/GenBank/DDBJ databases">
        <authorList>
            <consortium name="Pathogen Informatics"/>
            <person name="Doyle S."/>
        </authorList>
    </citation>
    <scope>NUCLEOTIDE SEQUENCE [LARGE SCALE GENOMIC DNA]</scope>
    <source>
        <strain evidence="3 4">NCTC12858</strain>
    </source>
</reference>
<sequence length="335" mass="38204">MIAKCKAIAHGKTALEYIFRETKLKNKLLIQNLCGDTAERICEEMNLVNQFNSRCRNKFLRIEIGIAPKDEAGMNWKRLQGIACEFIQAMKLQEHQVVAVTHKDTDNLHIHIIANRMDMNGAVYDTTFVSNKAARVAEELSRKHGLTIANEIRAKKRYQKPRVNQTREASKEKLRLMAYGLLGKYTNGGVNGYAYFRYELRRRGVTVEQMTNKKGSIYGLKFHFEGQTFKASEIGREFGYNSLLKQFGLSYAAPYHSSVPIYQPKGPLQEEKRQPTPSPEPSLVESVVDVVAEGIASGVGGMLDFQVHGEDYAETAFQRRLRHEANKRKKRGRRM</sequence>
<name>A0A2X4PEJ2_9PORP</name>
<proteinExistence type="predicted"/>
<evidence type="ECO:0000313" key="4">
    <source>
        <dbReference type="Proteomes" id="UP000249300"/>
    </source>
</evidence>
<dbReference type="AlphaFoldDB" id="A0A2X4PEJ2"/>
<dbReference type="KEGG" id="pcre:NCTC12858_00010"/>